<dbReference type="InterPro" id="IPR001849">
    <property type="entry name" value="PH_domain"/>
</dbReference>
<comment type="subcellular location">
    <subcellularLocation>
        <location evidence="1">Cytoplasm</location>
    </subcellularLocation>
    <subcellularLocation>
        <location evidence="2">Lysosome membrane</location>
    </subcellularLocation>
</comment>
<evidence type="ECO:0000256" key="6">
    <source>
        <dbReference type="SAM" id="SignalP"/>
    </source>
</evidence>
<keyword evidence="3" id="KW-0963">Cytoplasm</keyword>
<feature type="domain" description="RUN" evidence="8">
    <location>
        <begin position="32"/>
        <end position="154"/>
    </location>
</feature>
<name>A0AAD9P7Y4_RIDPI</name>
<evidence type="ECO:0000256" key="5">
    <source>
        <dbReference type="SAM" id="MobiDB-lite"/>
    </source>
</evidence>
<evidence type="ECO:0000256" key="4">
    <source>
        <dbReference type="ARBA" id="ARBA00023228"/>
    </source>
</evidence>
<dbReference type="Proteomes" id="UP001209878">
    <property type="component" value="Unassembled WGS sequence"/>
</dbReference>
<dbReference type="InterPro" id="IPR037213">
    <property type="entry name" value="Run_dom_sf"/>
</dbReference>
<dbReference type="InterPro" id="IPR047327">
    <property type="entry name" value="RUN_PLEKHM2"/>
</dbReference>
<feature type="region of interest" description="Disordered" evidence="5">
    <location>
        <begin position="282"/>
        <end position="303"/>
    </location>
</feature>
<dbReference type="Gene3D" id="2.30.29.30">
    <property type="entry name" value="Pleckstrin-homology domain (PH domain)/Phosphotyrosine-binding domain (PTB)"/>
    <property type="match status" value="1"/>
</dbReference>
<dbReference type="AlphaFoldDB" id="A0AAD9P7Y4"/>
<feature type="domain" description="PH" evidence="7">
    <location>
        <begin position="713"/>
        <end position="815"/>
    </location>
</feature>
<dbReference type="Pfam" id="PF00169">
    <property type="entry name" value="PH"/>
    <property type="match status" value="1"/>
</dbReference>
<dbReference type="CDD" id="cd17680">
    <property type="entry name" value="RUN_PLEKHM2"/>
    <property type="match status" value="1"/>
</dbReference>
<dbReference type="PROSITE" id="PS50826">
    <property type="entry name" value="RUN"/>
    <property type="match status" value="1"/>
</dbReference>
<dbReference type="Pfam" id="PF23142">
    <property type="entry name" value="PH_PLEKHM2"/>
    <property type="match status" value="1"/>
</dbReference>
<dbReference type="SMART" id="SM00593">
    <property type="entry name" value="RUN"/>
    <property type="match status" value="1"/>
</dbReference>
<reference evidence="9" key="1">
    <citation type="journal article" date="2023" name="Mol. Biol. Evol.">
        <title>Third-Generation Sequencing Reveals the Adaptive Role of the Epigenome in Three Deep-Sea Polychaetes.</title>
        <authorList>
            <person name="Perez M."/>
            <person name="Aroh O."/>
            <person name="Sun Y."/>
            <person name="Lan Y."/>
            <person name="Juniper S.K."/>
            <person name="Young C.R."/>
            <person name="Angers B."/>
            <person name="Qian P.Y."/>
        </authorList>
    </citation>
    <scope>NUCLEOTIDE SEQUENCE</scope>
    <source>
        <strain evidence="9">R07B-5</strain>
    </source>
</reference>
<dbReference type="GO" id="GO:0005765">
    <property type="term" value="C:lysosomal membrane"/>
    <property type="evidence" value="ECO:0007669"/>
    <property type="project" value="UniProtKB-SubCell"/>
</dbReference>
<dbReference type="SMART" id="SM00233">
    <property type="entry name" value="PH"/>
    <property type="match status" value="1"/>
</dbReference>
<comment type="caution">
    <text evidence="9">The sequence shown here is derived from an EMBL/GenBank/DDBJ whole genome shotgun (WGS) entry which is preliminary data.</text>
</comment>
<evidence type="ECO:0000256" key="1">
    <source>
        <dbReference type="ARBA" id="ARBA00004496"/>
    </source>
</evidence>
<feature type="region of interest" description="Disordered" evidence="5">
    <location>
        <begin position="453"/>
        <end position="496"/>
    </location>
</feature>
<dbReference type="GO" id="GO:0010008">
    <property type="term" value="C:endosome membrane"/>
    <property type="evidence" value="ECO:0007669"/>
    <property type="project" value="TreeGrafter"/>
</dbReference>
<evidence type="ECO:0008006" key="11">
    <source>
        <dbReference type="Google" id="ProtNLM"/>
    </source>
</evidence>
<evidence type="ECO:0000256" key="3">
    <source>
        <dbReference type="ARBA" id="ARBA00022490"/>
    </source>
</evidence>
<dbReference type="Gene3D" id="1.20.58.900">
    <property type="match status" value="1"/>
</dbReference>
<dbReference type="FunFam" id="1.20.58.900:FF:000004">
    <property type="entry name" value="pleckstrin homology domain-containing family M member 2 isoform X2"/>
    <property type="match status" value="1"/>
</dbReference>
<accession>A0AAD9P7Y4</accession>
<feature type="chain" id="PRO_5042128430" description="Pleckstrin homology domain-containing family M member 2" evidence="6">
    <location>
        <begin position="20"/>
        <end position="946"/>
    </location>
</feature>
<dbReference type="SUPFAM" id="SSF50729">
    <property type="entry name" value="PH domain-like"/>
    <property type="match status" value="1"/>
</dbReference>
<evidence type="ECO:0000313" key="10">
    <source>
        <dbReference type="Proteomes" id="UP001209878"/>
    </source>
</evidence>
<protein>
    <recommendedName>
        <fullName evidence="11">Pleckstrin homology domain-containing family M member 2</fullName>
    </recommendedName>
</protein>
<dbReference type="InterPro" id="IPR004012">
    <property type="entry name" value="Run_dom"/>
</dbReference>
<dbReference type="InterPro" id="IPR053015">
    <property type="entry name" value="PH_domain-containing_M2"/>
</dbReference>
<dbReference type="GO" id="GO:0007030">
    <property type="term" value="P:Golgi organization"/>
    <property type="evidence" value="ECO:0007669"/>
    <property type="project" value="TreeGrafter"/>
</dbReference>
<dbReference type="GO" id="GO:0032880">
    <property type="term" value="P:regulation of protein localization"/>
    <property type="evidence" value="ECO:0007669"/>
    <property type="project" value="TreeGrafter"/>
</dbReference>
<dbReference type="PANTHER" id="PTHR46556">
    <property type="entry name" value="PLECKSTRIN HOMOLOGY DOMAIN-CONTAINING FAMILY M MEMBER 2"/>
    <property type="match status" value="1"/>
</dbReference>
<keyword evidence="6" id="KW-0732">Signal</keyword>
<dbReference type="PANTHER" id="PTHR46556:SF1">
    <property type="entry name" value="PLECKSTRIN HOMOLOGY DOMAIN-CONTAINING FAMILY M MEMBER 2"/>
    <property type="match status" value="1"/>
</dbReference>
<gene>
    <name evidence="9" type="ORF">NP493_96g13033</name>
</gene>
<keyword evidence="10" id="KW-1185">Reference proteome</keyword>
<organism evidence="9 10">
    <name type="scientific">Ridgeia piscesae</name>
    <name type="common">Tubeworm</name>
    <dbReference type="NCBI Taxonomy" id="27915"/>
    <lineage>
        <taxon>Eukaryota</taxon>
        <taxon>Metazoa</taxon>
        <taxon>Spiralia</taxon>
        <taxon>Lophotrochozoa</taxon>
        <taxon>Annelida</taxon>
        <taxon>Polychaeta</taxon>
        <taxon>Sedentaria</taxon>
        <taxon>Canalipalpata</taxon>
        <taxon>Sabellida</taxon>
        <taxon>Siboglinidae</taxon>
        <taxon>Ridgeia</taxon>
    </lineage>
</organism>
<feature type="signal peptide" evidence="6">
    <location>
        <begin position="1"/>
        <end position="19"/>
    </location>
</feature>
<sequence>MVLVALSLCLVSCLLQIQSVRCCAGNECLVLSTTDYQFHKLIENLDHAFLHGLRHITNGYWVMAQHFSHKMTVRQVQHMTNVTTNLGRGRAWLYLALCDHLLESYLRCFTENTKLVKKYYVSEALVLDQQRMQILLMLSAGLEHIIFELDADVPYLDLSSHVQVRPEPAVTSDDHVSLCSMESSMSQCSMASPASQTNLSECSDTTVNSDDTNRHCRRTASVTDLEKSRMDRIGKITPNGDVAVHSDMGDLEVIHVKRKGRGSSHRKSVQKRKTSSVEVIDQWPGPASLTSPQTPESGYRSVVDRGSPCCKSLNDGESFMDRSLQQVVPPEVAVTSQSLKGVDCVAASTSFQTLFSADINWTVSETAQRLETVDRHVLDSCHLDGGQLTADTRIMSGQSLPNSSQNISKPACDSNNTISLVNGTDVSSIESGCGNHGNSESSARPVRELSIYDDCPENTTGNSGIDIDNAGGKDTDSVSDVMNDSAYSEPKDAQDMPLVNSLSCDKRGNNNNKEIMSEGCSPEVLDDSVIHRKEHKVDNNLILLLTLGIFEDEDERFMKMFRSHLGHTEGELRPIFVLISSRALYILTSTSGEAHFHKEAVVTYKELDYISLSLNFQVINIVCTNRRKQLWVTTADGQLTKSIVGTIDNAIRQSDLDLLRLSVLTDATTQKIALKKWVAQENGQQLTDVTILCYVLVHWEDAHNVTDGRRRFGITHEGTLLHKTPGTMFTGAIWRSSYFVLRGSVLHQYADSHKSISLMTVQLNCEECTGCRRMSQAERKHCFEIILSDGSTVQLCAASEVDLQSWLQSLCEVVADSISPMGGECLPCCCVLTTSKILMCHEDVQTNFVRTLGSANVTDTTSILVDSDTPYYCVLVFESQEAKVSTERWFVYFSALAERDTFLQRLQQTWKMHFEVAGPAVRQIDDIPLQKRCRDTITRLKAKRVL</sequence>
<dbReference type="InterPro" id="IPR011993">
    <property type="entry name" value="PH-like_dom_sf"/>
</dbReference>
<dbReference type="GO" id="GO:0019894">
    <property type="term" value="F:kinesin binding"/>
    <property type="evidence" value="ECO:0007669"/>
    <property type="project" value="TreeGrafter"/>
</dbReference>
<dbReference type="SUPFAM" id="SSF140741">
    <property type="entry name" value="RUN domain-like"/>
    <property type="match status" value="1"/>
</dbReference>
<evidence type="ECO:0000259" key="7">
    <source>
        <dbReference type="PROSITE" id="PS50003"/>
    </source>
</evidence>
<dbReference type="InterPro" id="IPR057288">
    <property type="entry name" value="PH_PLEKHM2"/>
</dbReference>
<proteinExistence type="predicted"/>
<dbReference type="Pfam" id="PF02759">
    <property type="entry name" value="RUN"/>
    <property type="match status" value="1"/>
</dbReference>
<dbReference type="EMBL" id="JAODUO010000096">
    <property type="protein sequence ID" value="KAK2189830.1"/>
    <property type="molecule type" value="Genomic_DNA"/>
</dbReference>
<keyword evidence="4" id="KW-0458">Lysosome</keyword>
<dbReference type="GO" id="GO:0032418">
    <property type="term" value="P:lysosome localization"/>
    <property type="evidence" value="ECO:0007669"/>
    <property type="project" value="TreeGrafter"/>
</dbReference>
<evidence type="ECO:0000256" key="2">
    <source>
        <dbReference type="ARBA" id="ARBA00004656"/>
    </source>
</evidence>
<dbReference type="PROSITE" id="PS50003">
    <property type="entry name" value="PH_DOMAIN"/>
    <property type="match status" value="1"/>
</dbReference>
<evidence type="ECO:0000313" key="9">
    <source>
        <dbReference type="EMBL" id="KAK2189830.1"/>
    </source>
</evidence>
<evidence type="ECO:0000259" key="8">
    <source>
        <dbReference type="PROSITE" id="PS50826"/>
    </source>
</evidence>